<dbReference type="GO" id="GO:0031966">
    <property type="term" value="C:mitochondrial membrane"/>
    <property type="evidence" value="ECO:0007669"/>
    <property type="project" value="UniProtKB-SubCell"/>
</dbReference>
<keyword evidence="6 12" id="KW-0375">Hydrogen ion transport</keyword>
<gene>
    <name evidence="14" type="primary">ATP8</name>
</gene>
<comment type="similarity">
    <text evidence="2 12">Belongs to the ATPase protein 8 family.</text>
</comment>
<evidence type="ECO:0000256" key="6">
    <source>
        <dbReference type="ARBA" id="ARBA00022781"/>
    </source>
</evidence>
<evidence type="ECO:0000256" key="2">
    <source>
        <dbReference type="ARBA" id="ARBA00008892"/>
    </source>
</evidence>
<protein>
    <recommendedName>
        <fullName evidence="12">ATP synthase complex subunit 8</fullName>
    </recommendedName>
</protein>
<evidence type="ECO:0000256" key="5">
    <source>
        <dbReference type="ARBA" id="ARBA00022692"/>
    </source>
</evidence>
<keyword evidence="10 13" id="KW-0472">Membrane</keyword>
<evidence type="ECO:0000256" key="4">
    <source>
        <dbReference type="ARBA" id="ARBA00022547"/>
    </source>
</evidence>
<evidence type="ECO:0000256" key="11">
    <source>
        <dbReference type="ARBA" id="ARBA00023310"/>
    </source>
</evidence>
<dbReference type="InterPro" id="IPR001421">
    <property type="entry name" value="ATP8_metazoa"/>
</dbReference>
<dbReference type="PANTHER" id="PTHR39937:SF1">
    <property type="entry name" value="ATP SYNTHASE PROTEIN 8"/>
    <property type="match status" value="1"/>
</dbReference>
<keyword evidence="5 12" id="KW-0812">Transmembrane</keyword>
<feature type="transmembrane region" description="Helical" evidence="13">
    <location>
        <begin position="6"/>
        <end position="26"/>
    </location>
</feature>
<accession>W5RH48</accession>
<evidence type="ECO:0000256" key="9">
    <source>
        <dbReference type="ARBA" id="ARBA00023128"/>
    </source>
</evidence>
<evidence type="ECO:0000256" key="7">
    <source>
        <dbReference type="ARBA" id="ARBA00022989"/>
    </source>
</evidence>
<comment type="subcellular location">
    <subcellularLocation>
        <location evidence="1 12">Mitochondrion membrane</location>
        <topology evidence="1 12">Single-pass membrane protein</topology>
    </subcellularLocation>
</comment>
<keyword evidence="11" id="KW-0066">ATP synthesis</keyword>
<dbReference type="PANTHER" id="PTHR39937">
    <property type="entry name" value="ATP SYNTHASE PROTEIN 8"/>
    <property type="match status" value="1"/>
</dbReference>
<evidence type="ECO:0000256" key="10">
    <source>
        <dbReference type="ARBA" id="ARBA00023136"/>
    </source>
</evidence>
<evidence type="ECO:0000256" key="3">
    <source>
        <dbReference type="ARBA" id="ARBA00022448"/>
    </source>
</evidence>
<proteinExistence type="inferred from homology"/>
<dbReference type="GO" id="GO:0045259">
    <property type="term" value="C:proton-transporting ATP synthase complex"/>
    <property type="evidence" value="ECO:0007669"/>
    <property type="project" value="UniProtKB-KW"/>
</dbReference>
<name>W5RH48_GYMMU</name>
<reference evidence="14" key="1">
    <citation type="journal article" date="2014" name="Mol. Phylogenet. Evol.">
        <title>Life-history evolution and mitogenomic phylogeny of caecilian amphibians.</title>
        <authorList>
            <person name="San Mauro D."/>
            <person name="Gower D.J."/>
            <person name="Muller H."/>
            <person name="Loader S.P."/>
            <person name="Zardoya R."/>
            <person name="Nussbaum R.A."/>
            <person name="Wilkinson M."/>
        </authorList>
    </citation>
    <scope>NUCLEOTIDE SEQUENCE</scope>
</reference>
<dbReference type="GO" id="GO:0015078">
    <property type="term" value="F:proton transmembrane transporter activity"/>
    <property type="evidence" value="ECO:0007669"/>
    <property type="project" value="InterPro"/>
</dbReference>
<keyword evidence="4 12" id="KW-0138">CF(0)</keyword>
<geneLocation type="mitochondrion" evidence="14"/>
<keyword evidence="9 12" id="KW-0496">Mitochondrion</keyword>
<keyword evidence="3 12" id="KW-0813">Transport</keyword>
<evidence type="ECO:0000313" key="14">
    <source>
        <dbReference type="EMBL" id="AGZ18981.1"/>
    </source>
</evidence>
<dbReference type="Pfam" id="PF00895">
    <property type="entry name" value="ATP-synt_8"/>
    <property type="match status" value="1"/>
</dbReference>
<sequence>MPQLNPQPWFSIMMISWFIILTLIMLKMTKYQSTYTVNQKTPQKYHPSWIWPWH</sequence>
<evidence type="ECO:0000256" key="12">
    <source>
        <dbReference type="RuleBase" id="RU003661"/>
    </source>
</evidence>
<dbReference type="InterPro" id="IPR050635">
    <property type="entry name" value="ATPase_protein_8"/>
</dbReference>
<evidence type="ECO:0000256" key="1">
    <source>
        <dbReference type="ARBA" id="ARBA00004304"/>
    </source>
</evidence>
<evidence type="ECO:0000256" key="13">
    <source>
        <dbReference type="SAM" id="Phobius"/>
    </source>
</evidence>
<dbReference type="AlphaFoldDB" id="W5RH48"/>
<dbReference type="EMBL" id="KF540153">
    <property type="protein sequence ID" value="AGZ18981.1"/>
    <property type="molecule type" value="Genomic_DNA"/>
</dbReference>
<keyword evidence="7 13" id="KW-1133">Transmembrane helix</keyword>
<dbReference type="GO" id="GO:0015986">
    <property type="term" value="P:proton motive force-driven ATP synthesis"/>
    <property type="evidence" value="ECO:0007669"/>
    <property type="project" value="InterPro"/>
</dbReference>
<evidence type="ECO:0000256" key="8">
    <source>
        <dbReference type="ARBA" id="ARBA00023065"/>
    </source>
</evidence>
<keyword evidence="8 12" id="KW-0406">Ion transport</keyword>
<organism evidence="14">
    <name type="scientific">Gymnopis multiplicata</name>
    <name type="common">Purple caecilian</name>
    <dbReference type="NCBI Taxonomy" id="449092"/>
    <lineage>
        <taxon>Eukaryota</taxon>
        <taxon>Metazoa</taxon>
        <taxon>Chordata</taxon>
        <taxon>Craniata</taxon>
        <taxon>Vertebrata</taxon>
        <taxon>Euteleostomi</taxon>
        <taxon>Amphibia</taxon>
        <taxon>Gymnophiona</taxon>
        <taxon>Gymnopis</taxon>
    </lineage>
</organism>